<dbReference type="GO" id="GO:0016705">
    <property type="term" value="F:oxidoreductase activity, acting on paired donors, with incorporation or reduction of molecular oxygen"/>
    <property type="evidence" value="ECO:0007669"/>
    <property type="project" value="InterPro"/>
</dbReference>
<comment type="cofactor">
    <cofactor evidence="1 3">
        <name>heme</name>
        <dbReference type="ChEBI" id="CHEBI:30413"/>
    </cofactor>
</comment>
<comment type="similarity">
    <text evidence="2 4">Belongs to the cytochrome P450 family.</text>
</comment>
<gene>
    <name evidence="7" type="ORF">CVIRNUC_010975</name>
</gene>
<organism evidence="7 8">
    <name type="scientific">Coccomyxa viridis</name>
    <dbReference type="NCBI Taxonomy" id="1274662"/>
    <lineage>
        <taxon>Eukaryota</taxon>
        <taxon>Viridiplantae</taxon>
        <taxon>Chlorophyta</taxon>
        <taxon>core chlorophytes</taxon>
        <taxon>Trebouxiophyceae</taxon>
        <taxon>Trebouxiophyceae incertae sedis</taxon>
        <taxon>Coccomyxaceae</taxon>
        <taxon>Coccomyxa</taxon>
    </lineage>
</organism>
<dbReference type="InterPro" id="IPR001128">
    <property type="entry name" value="Cyt_P450"/>
</dbReference>
<keyword evidence="3 4" id="KW-0349">Heme</keyword>
<keyword evidence="4" id="KW-0560">Oxidoreductase</keyword>
<dbReference type="SUPFAM" id="SSF48264">
    <property type="entry name" value="Cytochrome P450"/>
    <property type="match status" value="1"/>
</dbReference>
<dbReference type="InterPro" id="IPR002401">
    <property type="entry name" value="Cyt_P450_E_grp-I"/>
</dbReference>
<dbReference type="Pfam" id="PF00067">
    <property type="entry name" value="p450"/>
    <property type="match status" value="1"/>
</dbReference>
<dbReference type="Proteomes" id="UP001314263">
    <property type="component" value="Unassembled WGS sequence"/>
</dbReference>
<dbReference type="GO" id="GO:0005506">
    <property type="term" value="F:iron ion binding"/>
    <property type="evidence" value="ECO:0007669"/>
    <property type="project" value="InterPro"/>
</dbReference>
<dbReference type="PROSITE" id="PS00086">
    <property type="entry name" value="CYTOCHROME_P450"/>
    <property type="match status" value="1"/>
</dbReference>
<feature type="binding site" description="axial binding residue" evidence="3">
    <location>
        <position position="483"/>
    </location>
    <ligand>
        <name>heme</name>
        <dbReference type="ChEBI" id="CHEBI:30413"/>
    </ligand>
    <ligandPart>
        <name>Fe</name>
        <dbReference type="ChEBI" id="CHEBI:18248"/>
    </ligandPart>
</feature>
<evidence type="ECO:0000313" key="7">
    <source>
        <dbReference type="EMBL" id="CAK0787753.1"/>
    </source>
</evidence>
<evidence type="ECO:0008006" key="9">
    <source>
        <dbReference type="Google" id="ProtNLM"/>
    </source>
</evidence>
<dbReference type="GO" id="GO:0020037">
    <property type="term" value="F:heme binding"/>
    <property type="evidence" value="ECO:0007669"/>
    <property type="project" value="InterPro"/>
</dbReference>
<comment type="caution">
    <text evidence="7">The sequence shown here is derived from an EMBL/GenBank/DDBJ whole genome shotgun (WGS) entry which is preliminary data.</text>
</comment>
<keyword evidence="3 4" id="KW-0408">Iron</keyword>
<dbReference type="GO" id="GO:0004497">
    <property type="term" value="F:monooxygenase activity"/>
    <property type="evidence" value="ECO:0007669"/>
    <property type="project" value="UniProtKB-KW"/>
</dbReference>
<proteinExistence type="inferred from homology"/>
<dbReference type="EMBL" id="CAUYUE010000018">
    <property type="protein sequence ID" value="CAK0787753.1"/>
    <property type="molecule type" value="Genomic_DNA"/>
</dbReference>
<keyword evidence="6" id="KW-1133">Transmembrane helix</keyword>
<feature type="region of interest" description="Disordered" evidence="5">
    <location>
        <begin position="444"/>
        <end position="469"/>
    </location>
</feature>
<dbReference type="InterPro" id="IPR036396">
    <property type="entry name" value="Cyt_P450_sf"/>
</dbReference>
<feature type="transmembrane region" description="Helical" evidence="6">
    <location>
        <begin position="12"/>
        <end position="34"/>
    </location>
</feature>
<evidence type="ECO:0000256" key="2">
    <source>
        <dbReference type="ARBA" id="ARBA00010617"/>
    </source>
</evidence>
<keyword evidence="6" id="KW-0812">Transmembrane</keyword>
<dbReference type="InterPro" id="IPR017972">
    <property type="entry name" value="Cyt_P450_CS"/>
</dbReference>
<name>A0AAV1INW8_9CHLO</name>
<dbReference type="PRINTS" id="PR00463">
    <property type="entry name" value="EP450I"/>
</dbReference>
<keyword evidence="8" id="KW-1185">Reference proteome</keyword>
<dbReference type="InterPro" id="IPR050121">
    <property type="entry name" value="Cytochrome_P450_monoxygenase"/>
</dbReference>
<evidence type="ECO:0000256" key="5">
    <source>
        <dbReference type="SAM" id="MobiDB-lite"/>
    </source>
</evidence>
<sequence length="541" mass="60687">MAEASVDVINPVYFALLLVVALLTLKLPAVFKYLRIWLTIRKLPTPAGRTLIGGHLSLFSPLAKHRFEEKNSTQLGAIYRQRYLARQVVVIADPVLQQEVWTAERDGAIEKPDQTNGFHRGKGRDEMNVFSEKSGDPMWKLVRKGTAPAFAPQNLRNYHHHIVDIMDRLTAGIRQKGGRVPVDIADIAQRESFDVIGKVGFGRDFAASRDIDNPVNTFQLISDNLEEGIRRIFNPFRKYSRSKDKLAGDAKNKQIREIYKDLVEECLARPPSAEDANSIAGHLLRLKDSQGRHLTKARLMAEFAIFFIAGSETTGHTVAWTLYFLAKHPAAMKKLEEELDAAGLLKTPQNPDPRQFTYADIGKLRYLDWCIKESMRLQPVAANSLRRVAVRDVRLSNGVVLPAGVSIEVAQYSMFRNPVWGWKDPDAYLPERWEDAEEDYYKPKGGASLAQHSKGDDLDTDAGDASAGKVKRMHPFGQGIRVCLGQQLAKINIPTAVAMLLREFHMELAAETADRSISDLEVLKVTLQPKDGIQMLCKPRA</sequence>
<evidence type="ECO:0000256" key="6">
    <source>
        <dbReference type="SAM" id="Phobius"/>
    </source>
</evidence>
<evidence type="ECO:0000313" key="8">
    <source>
        <dbReference type="Proteomes" id="UP001314263"/>
    </source>
</evidence>
<keyword evidence="6" id="KW-0472">Membrane</keyword>
<dbReference type="AlphaFoldDB" id="A0AAV1INW8"/>
<evidence type="ECO:0000256" key="3">
    <source>
        <dbReference type="PIRSR" id="PIRSR602401-1"/>
    </source>
</evidence>
<keyword evidence="4" id="KW-0503">Monooxygenase</keyword>
<dbReference type="PRINTS" id="PR00385">
    <property type="entry name" value="P450"/>
</dbReference>
<dbReference type="PANTHER" id="PTHR24305">
    <property type="entry name" value="CYTOCHROME P450"/>
    <property type="match status" value="1"/>
</dbReference>
<dbReference type="Gene3D" id="1.10.630.10">
    <property type="entry name" value="Cytochrome P450"/>
    <property type="match status" value="1"/>
</dbReference>
<dbReference type="CDD" id="cd00302">
    <property type="entry name" value="cytochrome_P450"/>
    <property type="match status" value="1"/>
</dbReference>
<dbReference type="PANTHER" id="PTHR24305:SF166">
    <property type="entry name" value="CYTOCHROME P450 12A4, MITOCHONDRIAL-RELATED"/>
    <property type="match status" value="1"/>
</dbReference>
<protein>
    <recommendedName>
        <fullName evidence="9">Cytochrome P450</fullName>
    </recommendedName>
</protein>
<evidence type="ECO:0000256" key="4">
    <source>
        <dbReference type="RuleBase" id="RU000461"/>
    </source>
</evidence>
<evidence type="ECO:0000256" key="1">
    <source>
        <dbReference type="ARBA" id="ARBA00001971"/>
    </source>
</evidence>
<accession>A0AAV1INW8</accession>
<reference evidence="7 8" key="1">
    <citation type="submission" date="2023-10" db="EMBL/GenBank/DDBJ databases">
        <authorList>
            <person name="Maclean D."/>
            <person name="Macfadyen A."/>
        </authorList>
    </citation>
    <scope>NUCLEOTIDE SEQUENCE [LARGE SCALE GENOMIC DNA]</scope>
</reference>
<keyword evidence="3 4" id="KW-0479">Metal-binding</keyword>